<dbReference type="RefSeq" id="WP_016362017.1">
    <property type="nucleotide sequence ID" value="NC_009613.3"/>
</dbReference>
<protein>
    <submittedName>
        <fullName evidence="3">Transposase IS1182 family</fullName>
    </submittedName>
</protein>
<dbReference type="PANTHER" id="PTHR33408">
    <property type="entry name" value="TRANSPOSASE"/>
    <property type="match status" value="1"/>
</dbReference>
<feature type="domain" description="Transposase DDE" evidence="2">
    <location>
        <begin position="365"/>
        <end position="476"/>
    </location>
</feature>
<dbReference type="STRING" id="402612.FP2569"/>
<dbReference type="AlphaFoldDB" id="R7RV94"/>
<dbReference type="InterPro" id="IPR008490">
    <property type="entry name" value="Transposase_InsH_N"/>
</dbReference>
<evidence type="ECO:0000259" key="1">
    <source>
        <dbReference type="Pfam" id="PF05598"/>
    </source>
</evidence>
<evidence type="ECO:0000313" key="3">
    <source>
        <dbReference type="EMBL" id="CDF59579.1"/>
    </source>
</evidence>
<accession>R7RV94</accession>
<dbReference type="Proteomes" id="UP000006394">
    <property type="component" value="Chromosome"/>
</dbReference>
<sequence>MQGKKNFTPQLFVSVNLLDMVPADNFYRRLSTELDLHFIYKATQKYYGKEGQESIDPVVFFKILLVGYLNNINSDRHLIAYCSDSLSIRLFLGYDVYESLPWHSTISRTRQLYGESIFLDLFKLVLKMCVSKGMVRGKRQAVDSVFIKANASIDSLVEKEVLDDVSAFVNELEENSEFKTTSTRKKLVEQHHHWKKEAYKDQPNPSFNIDKVDEHGNLIRPRFVSNHTHYSPTDTDARVSVKPGKARQLNYFGQIAVDDAHHVITGACSDFADKRDSQCIEKIVELTEDNLNENDIELEELLADGGYSSGEALAYLHKKNIDAYIPNFGQYKAFREGFIFNKELHQYECIKEGSNKAILLFKGEKTDSKGYIKRTYRSSESFCKNCPLREQCCGKTTKYKKIDDSIHKEHYDRMHKKLTQNPEYAKKMVRVRSKTVEPVIGTLVNFTNMKRVNTRGIRNANKHVLMASLTYNLKKYLRFVVKKPSILTQVLSQKVGKNQAFLKTILFNLKRMFLRHQNFTTLNLTQK</sequence>
<organism evidence="3 4">
    <name type="scientific">Flavobacterium psychrophilum (strain ATCC 49511 / DSM 21280 / CIP 103535 / JIP02/86)</name>
    <dbReference type="NCBI Taxonomy" id="402612"/>
    <lineage>
        <taxon>Bacteria</taxon>
        <taxon>Pseudomonadati</taxon>
        <taxon>Bacteroidota</taxon>
        <taxon>Flavobacteriia</taxon>
        <taxon>Flavobacteriales</taxon>
        <taxon>Flavobacteriaceae</taxon>
        <taxon>Flavobacterium</taxon>
    </lineage>
</organism>
<dbReference type="NCBIfam" id="NF033551">
    <property type="entry name" value="transpos_IS1182"/>
    <property type="match status" value="1"/>
</dbReference>
<keyword evidence="4" id="KW-1185">Reference proteome</keyword>
<name>R7RV94_FLAPJ</name>
<dbReference type="eggNOG" id="COG3039">
    <property type="taxonomic scope" value="Bacteria"/>
</dbReference>
<dbReference type="InterPro" id="IPR047629">
    <property type="entry name" value="IS1182_transpos"/>
</dbReference>
<evidence type="ECO:0000259" key="2">
    <source>
        <dbReference type="Pfam" id="PF13751"/>
    </source>
</evidence>
<dbReference type="HOGENOM" id="CLU_021293_2_2_10"/>
<gene>
    <name evidence="3" type="ordered locus">FP2569</name>
</gene>
<evidence type="ECO:0000313" key="4">
    <source>
        <dbReference type="Proteomes" id="UP000006394"/>
    </source>
</evidence>
<dbReference type="EMBL" id="AM398681">
    <property type="protein sequence ID" value="CDF59579.1"/>
    <property type="molecule type" value="Genomic_DNA"/>
</dbReference>
<proteinExistence type="predicted"/>
<dbReference type="OrthoDB" id="1454687at2"/>
<dbReference type="Pfam" id="PF05598">
    <property type="entry name" value="DUF772"/>
    <property type="match status" value="1"/>
</dbReference>
<dbReference type="InterPro" id="IPR025668">
    <property type="entry name" value="Tnp_DDE_dom"/>
</dbReference>
<dbReference type="EnsemblBacteria" id="CDF59579">
    <property type="protein sequence ID" value="CDF59579"/>
    <property type="gene ID" value="FP2569"/>
</dbReference>
<reference evidence="3 4" key="1">
    <citation type="journal article" date="2007" name="Nat. Biotechnol.">
        <title>Complete genome sequence of the fish pathogen Flavobacterium psychrophilum.</title>
        <authorList>
            <person name="Duchaud E."/>
            <person name="Boussaha M."/>
            <person name="Loux V."/>
            <person name="Bernardet J.F."/>
            <person name="Michel C."/>
            <person name="Kerouault B."/>
            <person name="Mondot S."/>
            <person name="Nicolas P."/>
            <person name="Bossy R."/>
            <person name="Caron C."/>
            <person name="Bessieres P."/>
            <person name="Gibrat J.F."/>
            <person name="Claverol S."/>
            <person name="Dumetz F."/>
            <person name="Le Henaff M."/>
            <person name="Benmansour A."/>
        </authorList>
    </citation>
    <scope>NUCLEOTIDE SEQUENCE [LARGE SCALE GENOMIC DNA]</scope>
    <source>
        <strain evidence="4">ATCC 49511 / DSM 21280 / CIP 103535 / JIP02/86</strain>
    </source>
</reference>
<dbReference type="GeneID" id="66551631"/>
<feature type="domain" description="Transposase InsH N-terminal" evidence="1">
    <location>
        <begin position="16"/>
        <end position="111"/>
    </location>
</feature>
<dbReference type="KEGG" id="fps:FP2569"/>
<dbReference type="Pfam" id="PF13751">
    <property type="entry name" value="DDE_Tnp_1_6"/>
    <property type="match status" value="1"/>
</dbReference>